<name>A0A9P6SUR3_9FUNG</name>
<dbReference type="Pfam" id="PF00668">
    <property type="entry name" value="Condensation"/>
    <property type="match status" value="2"/>
</dbReference>
<dbReference type="PROSITE" id="PS50075">
    <property type="entry name" value="CARRIER"/>
    <property type="match status" value="1"/>
</dbReference>
<dbReference type="Pfam" id="PF13193">
    <property type="entry name" value="AMP-binding_C"/>
    <property type="match status" value="1"/>
</dbReference>
<evidence type="ECO:0000313" key="6">
    <source>
        <dbReference type="EMBL" id="KAG0005184.1"/>
    </source>
</evidence>
<dbReference type="InterPro" id="IPR025110">
    <property type="entry name" value="AMP-bd_C"/>
</dbReference>
<dbReference type="SUPFAM" id="SSF47336">
    <property type="entry name" value="ACP-like"/>
    <property type="match status" value="1"/>
</dbReference>
<dbReference type="PROSITE" id="PS00012">
    <property type="entry name" value="PHOSPHOPANTETHEINE"/>
    <property type="match status" value="1"/>
</dbReference>
<dbReference type="PANTHER" id="PTHR45527:SF1">
    <property type="entry name" value="FATTY ACID SYNTHASE"/>
    <property type="match status" value="1"/>
</dbReference>
<reference evidence="6" key="1">
    <citation type="journal article" date="2020" name="Fungal Divers.">
        <title>Resolving the Mortierellaceae phylogeny through synthesis of multi-gene phylogenetics and phylogenomics.</title>
        <authorList>
            <person name="Vandepol N."/>
            <person name="Liber J."/>
            <person name="Desiro A."/>
            <person name="Na H."/>
            <person name="Kennedy M."/>
            <person name="Barry K."/>
            <person name="Grigoriev I.V."/>
            <person name="Miller A.N."/>
            <person name="O'Donnell K."/>
            <person name="Stajich J.E."/>
            <person name="Bonito G."/>
        </authorList>
    </citation>
    <scope>NUCLEOTIDE SEQUENCE</scope>
    <source>
        <strain evidence="6">NRRL 2769</strain>
    </source>
</reference>
<dbReference type="EMBL" id="JAAAID010002704">
    <property type="protein sequence ID" value="KAG0005184.1"/>
    <property type="molecule type" value="Genomic_DNA"/>
</dbReference>
<dbReference type="SUPFAM" id="SSF52777">
    <property type="entry name" value="CoA-dependent acyltransferases"/>
    <property type="match status" value="3"/>
</dbReference>
<dbReference type="GO" id="GO:0044550">
    <property type="term" value="P:secondary metabolite biosynthetic process"/>
    <property type="evidence" value="ECO:0007669"/>
    <property type="project" value="TreeGrafter"/>
</dbReference>
<dbReference type="InterPro" id="IPR010071">
    <property type="entry name" value="AA_adenyl_dom"/>
</dbReference>
<dbReference type="InterPro" id="IPR000873">
    <property type="entry name" value="AMP-dep_synth/lig_dom"/>
</dbReference>
<evidence type="ECO:0000256" key="2">
    <source>
        <dbReference type="ARBA" id="ARBA00022553"/>
    </source>
</evidence>
<comment type="similarity">
    <text evidence="4">Belongs to the NRP synthetase family.</text>
</comment>
<dbReference type="AlphaFoldDB" id="A0A9P6SUR3"/>
<dbReference type="GO" id="GO:0072330">
    <property type="term" value="P:monocarboxylic acid biosynthetic process"/>
    <property type="evidence" value="ECO:0007669"/>
    <property type="project" value="UniProtKB-ARBA"/>
</dbReference>
<gene>
    <name evidence="6" type="ORF">BGZ80_005496</name>
</gene>
<comment type="caution">
    <text evidence="6">The sequence shown here is derived from an EMBL/GenBank/DDBJ whole genome shotgun (WGS) entry which is preliminary data.</text>
</comment>
<dbReference type="Gene3D" id="3.30.559.30">
    <property type="entry name" value="Nonribosomal peptide synthetase, condensation domain"/>
    <property type="match status" value="2"/>
</dbReference>
<dbReference type="Gene3D" id="2.30.38.10">
    <property type="entry name" value="Luciferase, Domain 3"/>
    <property type="match status" value="1"/>
</dbReference>
<evidence type="ECO:0000313" key="7">
    <source>
        <dbReference type="Proteomes" id="UP000703661"/>
    </source>
</evidence>
<keyword evidence="3" id="KW-0436">Ligase</keyword>
<dbReference type="Gene3D" id="1.10.1200.10">
    <property type="entry name" value="ACP-like"/>
    <property type="match status" value="1"/>
</dbReference>
<evidence type="ECO:0000256" key="4">
    <source>
        <dbReference type="ARBA" id="ARBA00029454"/>
    </source>
</evidence>
<dbReference type="InterPro" id="IPR045851">
    <property type="entry name" value="AMP-bd_C_sf"/>
</dbReference>
<dbReference type="Proteomes" id="UP000703661">
    <property type="component" value="Unassembled WGS sequence"/>
</dbReference>
<dbReference type="InterPro" id="IPR023213">
    <property type="entry name" value="CAT-like_dom_sf"/>
</dbReference>
<dbReference type="CDD" id="cd19544">
    <property type="entry name" value="E-C_NRPS"/>
    <property type="match status" value="1"/>
</dbReference>
<evidence type="ECO:0000259" key="5">
    <source>
        <dbReference type="PROSITE" id="PS50075"/>
    </source>
</evidence>
<dbReference type="PROSITE" id="PS00455">
    <property type="entry name" value="AMP_BINDING"/>
    <property type="match status" value="1"/>
</dbReference>
<dbReference type="Gene3D" id="3.40.50.980">
    <property type="match status" value="2"/>
</dbReference>
<dbReference type="InterPro" id="IPR009081">
    <property type="entry name" value="PP-bd_ACP"/>
</dbReference>
<dbReference type="PANTHER" id="PTHR45527">
    <property type="entry name" value="NONRIBOSOMAL PEPTIDE SYNTHETASE"/>
    <property type="match status" value="1"/>
</dbReference>
<dbReference type="FunFam" id="3.40.50.980:FF:000001">
    <property type="entry name" value="Non-ribosomal peptide synthetase"/>
    <property type="match status" value="1"/>
</dbReference>
<dbReference type="FunFam" id="1.10.1200.10:FF:000016">
    <property type="entry name" value="Non-ribosomal peptide synthase"/>
    <property type="match status" value="1"/>
</dbReference>
<dbReference type="InterPro" id="IPR020845">
    <property type="entry name" value="AMP-binding_CS"/>
</dbReference>
<keyword evidence="7" id="KW-1185">Reference proteome</keyword>
<dbReference type="GO" id="GO:0031177">
    <property type="term" value="F:phosphopantetheine binding"/>
    <property type="evidence" value="ECO:0007669"/>
    <property type="project" value="TreeGrafter"/>
</dbReference>
<keyword evidence="2" id="KW-0597">Phosphoprotein</keyword>
<proteinExistence type="inferred from homology"/>
<dbReference type="InterPro" id="IPR036736">
    <property type="entry name" value="ACP-like_sf"/>
</dbReference>
<dbReference type="FunFam" id="3.40.50.12780:FF:000012">
    <property type="entry name" value="Non-ribosomal peptide synthetase"/>
    <property type="match status" value="1"/>
</dbReference>
<dbReference type="GO" id="GO:0043041">
    <property type="term" value="P:amino acid activation for nonribosomal peptide biosynthetic process"/>
    <property type="evidence" value="ECO:0007669"/>
    <property type="project" value="TreeGrafter"/>
</dbReference>
<feature type="domain" description="Carrier" evidence="5">
    <location>
        <begin position="894"/>
        <end position="968"/>
    </location>
</feature>
<dbReference type="FunFam" id="2.30.38.10:FF:000001">
    <property type="entry name" value="Non-ribosomal peptide synthetase PvdI"/>
    <property type="match status" value="1"/>
</dbReference>
<dbReference type="CDD" id="cd05930">
    <property type="entry name" value="A_NRPS"/>
    <property type="match status" value="1"/>
</dbReference>
<dbReference type="SUPFAM" id="SSF56801">
    <property type="entry name" value="Acetyl-CoA synthetase-like"/>
    <property type="match status" value="1"/>
</dbReference>
<dbReference type="Pfam" id="PF00550">
    <property type="entry name" value="PP-binding"/>
    <property type="match status" value="1"/>
</dbReference>
<dbReference type="Gene3D" id="3.30.300.30">
    <property type="match status" value="1"/>
</dbReference>
<dbReference type="FunFam" id="3.30.300.30:FF:000010">
    <property type="entry name" value="Enterobactin synthetase component F"/>
    <property type="match status" value="1"/>
</dbReference>
<dbReference type="GO" id="GO:0016874">
    <property type="term" value="F:ligase activity"/>
    <property type="evidence" value="ECO:0007669"/>
    <property type="project" value="UniProtKB-KW"/>
</dbReference>
<organism evidence="6 7">
    <name type="scientific">Entomortierella chlamydospora</name>
    <dbReference type="NCBI Taxonomy" id="101097"/>
    <lineage>
        <taxon>Eukaryota</taxon>
        <taxon>Fungi</taxon>
        <taxon>Fungi incertae sedis</taxon>
        <taxon>Mucoromycota</taxon>
        <taxon>Mortierellomycotina</taxon>
        <taxon>Mortierellomycetes</taxon>
        <taxon>Mortierellales</taxon>
        <taxon>Mortierellaceae</taxon>
        <taxon>Entomortierella</taxon>
    </lineage>
</organism>
<accession>A0A9P6SUR3</accession>
<dbReference type="Pfam" id="PF00501">
    <property type="entry name" value="AMP-binding"/>
    <property type="match status" value="1"/>
</dbReference>
<dbReference type="InterPro" id="IPR006162">
    <property type="entry name" value="Ppantetheine_attach_site"/>
</dbReference>
<evidence type="ECO:0000256" key="1">
    <source>
        <dbReference type="ARBA" id="ARBA00022450"/>
    </source>
</evidence>
<sequence>MWERLSKPAQVVLRQAQLSITELSLDPANGLIIDQLSRRFDPQEYRIDLTQAPLMRFVISQDIDGRCIVIQLLHHLIGDHSTMDIMSNEINVIFEGNDNELPTPPPFRNLIFQARSGFGVEAHQAFFTKMLSDIDTPALPFGLSDVQRDGIDITESQLTLPQHLNNSLRGHAKRMGVSVASLCHLAWAMVIARTSGQQRVVFGTVLFGRMQAGSGSDRAMGLFINTLPLRVDVEDASIEDSVRKIQTDLAGLLEHEHASLAIAQRCSSIPAGTPLFSTLLNYRHNSVSSNESSDIAGIQYLEARERTNYPLDISVEDGGSSLGLTVQVVRSIDANRICGYMQQALQSLADALDTAPKMTVKDLDVLPLEERQLLLQSSISMEQDYPADKCIHQLFEDQVNQTPDAVALVFDGQTLSYSELNVRANILAHHLIQLGVEPDALVAICVDRSLAMIVGLLAVMKAGGAYVPLDPTYPSSRLKYMLTDAAPAILLADNVGRLALNDADLSSLTLLDPSYAFSGLEVNPSIPTLTSCHLAYVIYTSGSTGAPKGVMIEHQGVVNQVNTRPAVLGVDSTSRVLQFSSLSFDGSVDEIFSALCFGGSLHVLSDRTRFDRTRLWCYLEEYSITQAELTPALLQDCKDLPPLSTPLALILGGDALPPTLLQKMKDLIPNGYIVNAYGPTETTVDAVIWKCSSDFNGEVVPIGRPIANKRVYVLDADKNPVPLGAVGELYIGGVGLARGYLNRPDLTAKAFLPDPFMEESGGRMYKTGDLVRYLPDGNLMFLGRNDHQIKIRGFRIELGEIEACLAEHPVVREAAVVVVGEVTDKRLVAYVVAEPRDRLASMLRAYLTTMLPGYMIPAAFIRLDVLPLTPNGKLDRRALPAPDSAAFVSQEYEAPQGEIESSLAAIWVDLLKVERVGRHDNFFMLGGHSLLVVQMIERLRRIDLALSVRSLFDTPTLSVLAQSLSRHYVSNAAPENLITPQTMNITPEMLPLIDLTQDDINTIIENVEGGVSNIQDIYALSPLQDGILFHHIMATKGDPYLLIHGMAFNSRELLDRYLDAVQKVVDRHDILRTAVMWENLSKPAQVVLRQAQLSITELILNSSDGPISDQLNNLFNPREYRIDLTKAPLIQFAISQDVDGRWIAIELTHHLIGDHSTIDIMQNEIQVILEGRGDTLAALHPFRNLIAEVRSGPGAEAHEKFFTKMLSDIETPALPYGLADVHRDGVDITESHLSLPQHLNSRLRGHAK</sequence>
<evidence type="ECO:0000256" key="3">
    <source>
        <dbReference type="ARBA" id="ARBA00022598"/>
    </source>
</evidence>
<protein>
    <recommendedName>
        <fullName evidence="5">Carrier domain-containing protein</fullName>
    </recommendedName>
</protein>
<dbReference type="InterPro" id="IPR001242">
    <property type="entry name" value="Condensation_dom"/>
</dbReference>
<dbReference type="NCBIfam" id="TIGR01733">
    <property type="entry name" value="AA-adenyl-dom"/>
    <property type="match status" value="1"/>
</dbReference>
<dbReference type="Gene3D" id="3.30.559.10">
    <property type="entry name" value="Chloramphenicol acetyltransferase-like domain"/>
    <property type="match status" value="2"/>
</dbReference>
<dbReference type="GO" id="GO:0005737">
    <property type="term" value="C:cytoplasm"/>
    <property type="evidence" value="ECO:0007669"/>
    <property type="project" value="TreeGrafter"/>
</dbReference>
<keyword evidence="1" id="KW-0596">Phosphopantetheine</keyword>
<feature type="non-terminal residue" evidence="6">
    <location>
        <position position="1248"/>
    </location>
</feature>